<evidence type="ECO:0000313" key="11">
    <source>
        <dbReference type="EMBL" id="JAC03107.1"/>
    </source>
</evidence>
<evidence type="ECO:0000256" key="1">
    <source>
        <dbReference type="ARBA" id="ARBA00004123"/>
    </source>
</evidence>
<dbReference type="PROSITE" id="PS00028">
    <property type="entry name" value="ZINC_FINGER_C2H2_1"/>
    <property type="match status" value="7"/>
</dbReference>
<dbReference type="SMART" id="SM00355">
    <property type="entry name" value="ZnF_C2H2"/>
    <property type="match status" value="7"/>
</dbReference>
<evidence type="ECO:0000259" key="9">
    <source>
        <dbReference type="PROSITE" id="PS50157"/>
    </source>
</evidence>
<feature type="domain" description="C2H2-type" evidence="9">
    <location>
        <begin position="201"/>
        <end position="229"/>
    </location>
</feature>
<proteinExistence type="evidence at transcript level"/>
<feature type="binding site" evidence="8">
    <location>
        <position position="13"/>
    </location>
    <ligand>
        <name>Zn(2+)</name>
        <dbReference type="ChEBI" id="CHEBI:29105"/>
    </ligand>
</feature>
<name>W8C7S0_CERCA</name>
<keyword evidence="3" id="KW-0677">Repeat</keyword>
<organism evidence="11">
    <name type="scientific">Ceratitis capitata</name>
    <name type="common">Mediterranean fruit fly</name>
    <name type="synonym">Tephritis capitata</name>
    <dbReference type="NCBI Taxonomy" id="7213"/>
    <lineage>
        <taxon>Eukaryota</taxon>
        <taxon>Metazoa</taxon>
        <taxon>Ecdysozoa</taxon>
        <taxon>Arthropoda</taxon>
        <taxon>Hexapoda</taxon>
        <taxon>Insecta</taxon>
        <taxon>Pterygota</taxon>
        <taxon>Neoptera</taxon>
        <taxon>Endopterygota</taxon>
        <taxon>Diptera</taxon>
        <taxon>Brachycera</taxon>
        <taxon>Muscomorpha</taxon>
        <taxon>Tephritoidea</taxon>
        <taxon>Tephritidae</taxon>
        <taxon>Ceratitis</taxon>
        <taxon>Ceratitis</taxon>
    </lineage>
</organism>
<dbReference type="SUPFAM" id="SSF57667">
    <property type="entry name" value="beta-beta-alpha zinc fingers"/>
    <property type="match status" value="4"/>
</dbReference>
<accession>W8C7S0</accession>
<dbReference type="PROSITE" id="PS50157">
    <property type="entry name" value="ZINC_FINGER_C2H2_2"/>
    <property type="match status" value="7"/>
</dbReference>
<dbReference type="InterPro" id="IPR013087">
    <property type="entry name" value="Znf_C2H2_type"/>
</dbReference>
<keyword evidence="6" id="KW-0539">Nucleus</keyword>
<feature type="domain" description="ZAD" evidence="10">
    <location>
        <begin position="11"/>
        <end position="97"/>
    </location>
</feature>
<dbReference type="FunFam" id="3.30.160.60:FF:000634">
    <property type="entry name" value="Zinc finger X-chromosomal protein"/>
    <property type="match status" value="1"/>
</dbReference>
<evidence type="ECO:0000256" key="3">
    <source>
        <dbReference type="ARBA" id="ARBA00022737"/>
    </source>
</evidence>
<dbReference type="GO" id="GO:0005634">
    <property type="term" value="C:nucleus"/>
    <property type="evidence" value="ECO:0007669"/>
    <property type="project" value="UniProtKB-SubCell"/>
</dbReference>
<dbReference type="InterPro" id="IPR036236">
    <property type="entry name" value="Znf_C2H2_sf"/>
</dbReference>
<dbReference type="Gene3D" id="3.30.160.60">
    <property type="entry name" value="Classic Zinc Finger"/>
    <property type="match status" value="5"/>
</dbReference>
<feature type="domain" description="C2H2-type" evidence="9">
    <location>
        <begin position="231"/>
        <end position="254"/>
    </location>
</feature>
<dbReference type="SMART" id="SM00868">
    <property type="entry name" value="zf-AD"/>
    <property type="match status" value="1"/>
</dbReference>
<dbReference type="SUPFAM" id="SSF57716">
    <property type="entry name" value="Glucocorticoid receptor-like (DNA-binding domain)"/>
    <property type="match status" value="1"/>
</dbReference>
<keyword evidence="5 8" id="KW-0862">Zinc</keyword>
<evidence type="ECO:0000256" key="7">
    <source>
        <dbReference type="PROSITE-ProRule" id="PRU00042"/>
    </source>
</evidence>
<feature type="binding site" evidence="8">
    <location>
        <position position="73"/>
    </location>
    <ligand>
        <name>Zn(2+)</name>
        <dbReference type="ChEBI" id="CHEBI:29105"/>
    </ligand>
</feature>
<protein>
    <submittedName>
        <fullName evidence="11">Zinc finger protein 700</fullName>
    </submittedName>
</protein>
<sequence length="407" mass="47044">MSLLTKDNAKEHCRTCLKRLSNIAEFSSEADDTPDNKELQFNISSDVELRQLISIYEDDPCNNNFPENVCLACYNKLHSFVLFRKKALQNAEKLRTVLNCSSGMIKVEITYDEDESEPCNEPVLPPARDNKQQFKDALMENEEVFFETSAENMADEELNDDEGDPFAPSAPVIPECTVDQSVEKVKNSTIHATKLVKKHKYKCSQCNQSYAFNSELEAHVRQVHDANKMPFSCSHCDKAYRYIRSLQEHMKQKHQAVLNAHAHFKCSVCPKAFISELSLKKHMCLHIKEDMARVCGICSKRFPVKNLLVEHLRTHSNDGRIPCGQCDKSFLWYQDLLNHERSSHLKEKPFPCKLCDKSFQTQKSLRFHSYRHSGEKPYLCDVCGKDFRQPTAMKQHRLKHFKIDKDT</sequence>
<dbReference type="Pfam" id="PF00096">
    <property type="entry name" value="zf-C2H2"/>
    <property type="match status" value="5"/>
</dbReference>
<dbReference type="Pfam" id="PF13912">
    <property type="entry name" value="zf-C2H2_6"/>
    <property type="match status" value="1"/>
</dbReference>
<dbReference type="InterPro" id="IPR012934">
    <property type="entry name" value="Znf_AD"/>
</dbReference>
<keyword evidence="2 8" id="KW-0479">Metal-binding</keyword>
<dbReference type="GO" id="GO:0008270">
    <property type="term" value="F:zinc ion binding"/>
    <property type="evidence" value="ECO:0007669"/>
    <property type="project" value="UniProtKB-UniRule"/>
</dbReference>
<feature type="domain" description="C2H2-type" evidence="9">
    <location>
        <begin position="321"/>
        <end position="349"/>
    </location>
</feature>
<dbReference type="OrthoDB" id="6077919at2759"/>
<evidence type="ECO:0000256" key="8">
    <source>
        <dbReference type="PROSITE-ProRule" id="PRU01263"/>
    </source>
</evidence>
<feature type="domain" description="C2H2-type" evidence="9">
    <location>
        <begin position="378"/>
        <end position="400"/>
    </location>
</feature>
<evidence type="ECO:0000256" key="4">
    <source>
        <dbReference type="ARBA" id="ARBA00022771"/>
    </source>
</evidence>
<dbReference type="PROSITE" id="PS51915">
    <property type="entry name" value="ZAD"/>
    <property type="match status" value="1"/>
</dbReference>
<dbReference type="FunFam" id="3.30.160.60:FF:000425">
    <property type="entry name" value="PLAG1 like zinc finger 1"/>
    <property type="match status" value="1"/>
</dbReference>
<comment type="subcellular location">
    <subcellularLocation>
        <location evidence="1">Nucleus</location>
    </subcellularLocation>
</comment>
<evidence type="ECO:0000259" key="10">
    <source>
        <dbReference type="PROSITE" id="PS51915"/>
    </source>
</evidence>
<dbReference type="InterPro" id="IPR050888">
    <property type="entry name" value="ZnF_C2H2-type_TF"/>
</dbReference>
<feature type="binding site" evidence="8">
    <location>
        <position position="16"/>
    </location>
    <ligand>
        <name>Zn(2+)</name>
        <dbReference type="ChEBI" id="CHEBI:29105"/>
    </ligand>
</feature>
<evidence type="ECO:0000256" key="5">
    <source>
        <dbReference type="ARBA" id="ARBA00022833"/>
    </source>
</evidence>
<feature type="domain" description="C2H2-type" evidence="9">
    <location>
        <begin position="293"/>
        <end position="320"/>
    </location>
</feature>
<feature type="binding site" evidence="8">
    <location>
        <position position="70"/>
    </location>
    <ligand>
        <name>Zn(2+)</name>
        <dbReference type="ChEBI" id="CHEBI:29105"/>
    </ligand>
</feature>
<evidence type="ECO:0000256" key="2">
    <source>
        <dbReference type="ARBA" id="ARBA00022723"/>
    </source>
</evidence>
<feature type="domain" description="C2H2-type" evidence="9">
    <location>
        <begin position="264"/>
        <end position="291"/>
    </location>
</feature>
<reference evidence="11" key="1">
    <citation type="submission" date="2013-07" db="EMBL/GenBank/DDBJ databases">
        <authorList>
            <person name="Geib S."/>
        </authorList>
    </citation>
    <scope>NUCLEOTIDE SEQUENCE</scope>
</reference>
<evidence type="ECO:0000256" key="6">
    <source>
        <dbReference type="ARBA" id="ARBA00023242"/>
    </source>
</evidence>
<feature type="domain" description="C2H2-type" evidence="9">
    <location>
        <begin position="350"/>
        <end position="377"/>
    </location>
</feature>
<dbReference type="EMBL" id="GAMC01003449">
    <property type="protein sequence ID" value="JAC03107.1"/>
    <property type="molecule type" value="mRNA"/>
</dbReference>
<gene>
    <name evidence="11" type="primary">ZN700</name>
</gene>
<dbReference type="AlphaFoldDB" id="W8C7S0"/>
<dbReference type="Pfam" id="PF07776">
    <property type="entry name" value="zf-AD"/>
    <property type="match status" value="1"/>
</dbReference>
<dbReference type="PANTHER" id="PTHR24406">
    <property type="entry name" value="TRANSCRIPTIONAL REPRESSOR CTCFL-RELATED"/>
    <property type="match status" value="1"/>
</dbReference>
<keyword evidence="4 7" id="KW-0863">Zinc-finger</keyword>
<dbReference type="EMBL" id="GAMC01003446">
    <property type="protein sequence ID" value="JAC03110.1"/>
    <property type="molecule type" value="mRNA"/>
</dbReference>
<reference evidence="11" key="2">
    <citation type="journal article" date="2014" name="BMC Genomics">
        <title>A genomic perspective to assessing quality of mass-reared SIT flies used in Mediterranean fruit fly (Ceratitis capitata) eradication in California.</title>
        <authorList>
            <person name="Calla B."/>
            <person name="Hall B."/>
            <person name="Hou S."/>
            <person name="Geib S.M."/>
        </authorList>
    </citation>
    <scope>NUCLEOTIDE SEQUENCE</scope>
</reference>